<dbReference type="PANTHER" id="PTHR32322">
    <property type="entry name" value="INNER MEMBRANE TRANSPORTER"/>
    <property type="match status" value="1"/>
</dbReference>
<gene>
    <name evidence="8" type="ORF">IO98_08555</name>
</gene>
<evidence type="ECO:0000256" key="5">
    <source>
        <dbReference type="ARBA" id="ARBA00023136"/>
    </source>
</evidence>
<keyword evidence="9" id="KW-1185">Reference proteome</keyword>
<dbReference type="Pfam" id="PF00892">
    <property type="entry name" value="EamA"/>
    <property type="match status" value="2"/>
</dbReference>
<keyword evidence="5 6" id="KW-0472">Membrane</keyword>
<comment type="subcellular location">
    <subcellularLocation>
        <location evidence="1">Membrane</location>
        <topology evidence="1">Multi-pass membrane protein</topology>
    </subcellularLocation>
</comment>
<dbReference type="EMBL" id="JPME01000010">
    <property type="protein sequence ID" value="KEZ90771.1"/>
    <property type="molecule type" value="Genomic_DNA"/>
</dbReference>
<organism evidence="8 9">
    <name type="scientific">Lacrimispora celerecrescens</name>
    <dbReference type="NCBI Taxonomy" id="29354"/>
    <lineage>
        <taxon>Bacteria</taxon>
        <taxon>Bacillati</taxon>
        <taxon>Bacillota</taxon>
        <taxon>Clostridia</taxon>
        <taxon>Lachnospirales</taxon>
        <taxon>Lachnospiraceae</taxon>
        <taxon>Lacrimispora</taxon>
    </lineage>
</organism>
<evidence type="ECO:0000256" key="4">
    <source>
        <dbReference type="ARBA" id="ARBA00022989"/>
    </source>
</evidence>
<evidence type="ECO:0000256" key="6">
    <source>
        <dbReference type="SAM" id="Phobius"/>
    </source>
</evidence>
<feature type="transmembrane region" description="Helical" evidence="6">
    <location>
        <begin position="31"/>
        <end position="48"/>
    </location>
</feature>
<feature type="transmembrane region" description="Helical" evidence="6">
    <location>
        <begin position="150"/>
        <end position="170"/>
    </location>
</feature>
<evidence type="ECO:0000256" key="1">
    <source>
        <dbReference type="ARBA" id="ARBA00004141"/>
    </source>
</evidence>
<proteinExistence type="inferred from homology"/>
<evidence type="ECO:0000256" key="2">
    <source>
        <dbReference type="ARBA" id="ARBA00007362"/>
    </source>
</evidence>
<dbReference type="STRING" id="29354.IO98_08555"/>
<keyword evidence="4 6" id="KW-1133">Transmembrane helix</keyword>
<feature type="transmembrane region" description="Helical" evidence="6">
    <location>
        <begin position="124"/>
        <end position="144"/>
    </location>
</feature>
<comment type="similarity">
    <text evidence="2">Belongs to the EamA transporter family.</text>
</comment>
<evidence type="ECO:0000313" key="8">
    <source>
        <dbReference type="EMBL" id="KEZ90771.1"/>
    </source>
</evidence>
<feature type="domain" description="EamA" evidence="7">
    <location>
        <begin position="152"/>
        <end position="286"/>
    </location>
</feature>
<dbReference type="RefSeq" id="WP_038280050.1">
    <property type="nucleotide sequence ID" value="NZ_JPME01000010.1"/>
</dbReference>
<evidence type="ECO:0000256" key="3">
    <source>
        <dbReference type="ARBA" id="ARBA00022692"/>
    </source>
</evidence>
<name>A0A084JP87_9FIRM</name>
<feature type="transmembrane region" description="Helical" evidence="6">
    <location>
        <begin position="182"/>
        <end position="202"/>
    </location>
</feature>
<feature type="transmembrane region" description="Helical" evidence="6">
    <location>
        <begin position="214"/>
        <end position="236"/>
    </location>
</feature>
<protein>
    <submittedName>
        <fullName evidence="8">Membrane protein</fullName>
    </submittedName>
</protein>
<dbReference type="GO" id="GO:0016020">
    <property type="term" value="C:membrane"/>
    <property type="evidence" value="ECO:0007669"/>
    <property type="project" value="UniProtKB-SubCell"/>
</dbReference>
<feature type="transmembrane region" description="Helical" evidence="6">
    <location>
        <begin position="99"/>
        <end position="117"/>
    </location>
</feature>
<feature type="domain" description="EamA" evidence="7">
    <location>
        <begin position="8"/>
        <end position="140"/>
    </location>
</feature>
<sequence length="295" mass="32379">MKTNIGLYLALLFGVFSLSTSAIFVRLANAPSAITAFFRLFFAALLLLPFLLTSKENKRQLLSLSKKQWTLGILSGLLLSAHYMLWFESLRHTSVASSTVIVTLQPLFSIAIGFIFLKERFHKLAIGGCLIAIAGCFLIGWGDFQISSQALFGDLLAFLAAGFISIYFFIGQAIRKELSAVPYSVISYLSSSVFLGCCAIMERSSFSGYPAATWMAFGGLALISTVFGQFIFNWLLKWIPATVISMSILGETIGTCILAYFILNEAISFQQGVGITTILIGLVLFFLSPPMQRDR</sequence>
<dbReference type="InterPro" id="IPR000620">
    <property type="entry name" value="EamA_dom"/>
</dbReference>
<feature type="transmembrane region" description="Helical" evidence="6">
    <location>
        <begin position="243"/>
        <end position="263"/>
    </location>
</feature>
<comment type="caution">
    <text evidence="8">The sequence shown here is derived from an EMBL/GenBank/DDBJ whole genome shotgun (WGS) entry which is preliminary data.</text>
</comment>
<feature type="transmembrane region" description="Helical" evidence="6">
    <location>
        <begin position="69"/>
        <end position="87"/>
    </location>
</feature>
<dbReference type="AlphaFoldDB" id="A0A084JP87"/>
<evidence type="ECO:0000313" key="9">
    <source>
        <dbReference type="Proteomes" id="UP000028525"/>
    </source>
</evidence>
<feature type="transmembrane region" description="Helical" evidence="6">
    <location>
        <begin position="269"/>
        <end position="287"/>
    </location>
</feature>
<dbReference type="SUPFAM" id="SSF103481">
    <property type="entry name" value="Multidrug resistance efflux transporter EmrE"/>
    <property type="match status" value="2"/>
</dbReference>
<dbReference type="InterPro" id="IPR037185">
    <property type="entry name" value="EmrE-like"/>
</dbReference>
<reference evidence="8 9" key="1">
    <citation type="submission" date="2014-07" db="EMBL/GenBank/DDBJ databases">
        <title>Draft genome of Clostridium celerecrescens 152B isolated from sediments associated with methane hydrate from Krishna Godavari basin.</title>
        <authorList>
            <person name="Honkalas V.S."/>
            <person name="Dabir A.P."/>
            <person name="Arora P."/>
            <person name="Dhakephalkar P.K."/>
        </authorList>
    </citation>
    <scope>NUCLEOTIDE SEQUENCE [LARGE SCALE GENOMIC DNA]</scope>
    <source>
        <strain evidence="8 9">152B</strain>
    </source>
</reference>
<dbReference type="PANTHER" id="PTHR32322:SF2">
    <property type="entry name" value="EAMA DOMAIN-CONTAINING PROTEIN"/>
    <property type="match status" value="1"/>
</dbReference>
<accession>A0A084JP87</accession>
<dbReference type="Proteomes" id="UP000028525">
    <property type="component" value="Unassembled WGS sequence"/>
</dbReference>
<dbReference type="OrthoDB" id="9790852at2"/>
<dbReference type="InterPro" id="IPR050638">
    <property type="entry name" value="AA-Vitamin_Transporters"/>
</dbReference>
<keyword evidence="3 6" id="KW-0812">Transmembrane</keyword>
<evidence type="ECO:0000259" key="7">
    <source>
        <dbReference type="Pfam" id="PF00892"/>
    </source>
</evidence>